<dbReference type="Proteomes" id="UP001168575">
    <property type="component" value="Unassembled WGS sequence"/>
</dbReference>
<protein>
    <submittedName>
        <fullName evidence="1">Uncharacterized protein</fullName>
    </submittedName>
</protein>
<dbReference type="AlphaFoldDB" id="A0AA43RIZ8"/>
<proteinExistence type="predicted"/>
<organism evidence="1 2">
    <name type="scientific">Phoenicibacter congonensis</name>
    <dbReference type="NCBI Taxonomy" id="1944646"/>
    <lineage>
        <taxon>Bacteria</taxon>
        <taxon>Bacillati</taxon>
        <taxon>Actinomycetota</taxon>
        <taxon>Coriobacteriia</taxon>
        <taxon>Eggerthellales</taxon>
        <taxon>Eggerthellaceae</taxon>
        <taxon>Phoenicibacter</taxon>
    </lineage>
</organism>
<reference evidence="1" key="1">
    <citation type="submission" date="2023-07" db="EMBL/GenBank/DDBJ databases">
        <title>Between Cages and Wild: Unraveling the Impact of Captivity on Animal Microbiomes and Antimicrobial Resistance.</title>
        <authorList>
            <person name="Schmartz G.P."/>
            <person name="Rehner J."/>
            <person name="Schuff M.J."/>
            <person name="Becker S.L."/>
            <person name="Kravczyk M."/>
            <person name="Gurevich A."/>
            <person name="Francke R."/>
            <person name="Mueller R."/>
            <person name="Keller V."/>
            <person name="Keller A."/>
        </authorList>
    </citation>
    <scope>NUCLEOTIDE SEQUENCE</scope>
    <source>
        <strain evidence="1">S12M_St_49</strain>
    </source>
</reference>
<gene>
    <name evidence="1" type="ORF">Q3982_05470</name>
</gene>
<name>A0AA43RIZ8_9ACTN</name>
<keyword evidence="2" id="KW-1185">Reference proteome</keyword>
<accession>A0AA43RIZ8</accession>
<evidence type="ECO:0000313" key="1">
    <source>
        <dbReference type="EMBL" id="MDO4842108.1"/>
    </source>
</evidence>
<sequence>MITAGGDRSQRILKTPSKAEVVTITSGDPSISYNADGSINYIFSGGSTSGYSKSTCSTSGIPDCGSGSARFVIQPNGANSILVTAYKSSSGYAGSQYWSGYCGSATIDYRVSSAPSGGGGGGTIKVKTYTPETTTEQKYGYYVHVPASADAETKFFLTQSGAATQNLAFDIESINDSENWEV</sequence>
<evidence type="ECO:0000313" key="2">
    <source>
        <dbReference type="Proteomes" id="UP001168575"/>
    </source>
</evidence>
<comment type="caution">
    <text evidence="1">The sequence shown here is derived from an EMBL/GenBank/DDBJ whole genome shotgun (WGS) entry which is preliminary data.</text>
</comment>
<dbReference type="EMBL" id="JAUMVS010000094">
    <property type="protein sequence ID" value="MDO4842108.1"/>
    <property type="molecule type" value="Genomic_DNA"/>
</dbReference>